<comment type="caution">
    <text evidence="1">The sequence shown here is derived from an EMBL/GenBank/DDBJ whole genome shotgun (WGS) entry which is preliminary data.</text>
</comment>
<accession>A0ACC0PSW3</accession>
<evidence type="ECO:0000313" key="2">
    <source>
        <dbReference type="Proteomes" id="UP001062846"/>
    </source>
</evidence>
<reference evidence="1" key="1">
    <citation type="submission" date="2022-02" db="EMBL/GenBank/DDBJ databases">
        <title>Plant Genome Project.</title>
        <authorList>
            <person name="Zhang R.-G."/>
        </authorList>
    </citation>
    <scope>NUCLEOTIDE SEQUENCE</scope>
    <source>
        <strain evidence="1">AT1</strain>
    </source>
</reference>
<dbReference type="Proteomes" id="UP001062846">
    <property type="component" value="Chromosome 2"/>
</dbReference>
<protein>
    <submittedName>
        <fullName evidence="1">Uncharacterized protein</fullName>
    </submittedName>
</protein>
<proteinExistence type="predicted"/>
<dbReference type="EMBL" id="CM046389">
    <property type="protein sequence ID" value="KAI8568149.1"/>
    <property type="molecule type" value="Genomic_DNA"/>
</dbReference>
<sequence>MTWLNVAQHKHGHGLSEHVDGHGHGLGLARHSFSGHVDWHGARKWVGTTRKLAWQDTTRHGLAGHGHDTVVERARHDTTWF</sequence>
<keyword evidence="2" id="KW-1185">Reference proteome</keyword>
<evidence type="ECO:0000313" key="1">
    <source>
        <dbReference type="EMBL" id="KAI8568149.1"/>
    </source>
</evidence>
<organism evidence="1 2">
    <name type="scientific">Rhododendron molle</name>
    <name type="common">Chinese azalea</name>
    <name type="synonym">Azalea mollis</name>
    <dbReference type="NCBI Taxonomy" id="49168"/>
    <lineage>
        <taxon>Eukaryota</taxon>
        <taxon>Viridiplantae</taxon>
        <taxon>Streptophyta</taxon>
        <taxon>Embryophyta</taxon>
        <taxon>Tracheophyta</taxon>
        <taxon>Spermatophyta</taxon>
        <taxon>Magnoliopsida</taxon>
        <taxon>eudicotyledons</taxon>
        <taxon>Gunneridae</taxon>
        <taxon>Pentapetalae</taxon>
        <taxon>asterids</taxon>
        <taxon>Ericales</taxon>
        <taxon>Ericaceae</taxon>
        <taxon>Ericoideae</taxon>
        <taxon>Rhodoreae</taxon>
        <taxon>Rhododendron</taxon>
    </lineage>
</organism>
<gene>
    <name evidence="1" type="ORF">RHMOL_Rhmol02G0175000</name>
</gene>
<name>A0ACC0PSW3_RHOML</name>